<dbReference type="Pfam" id="PF12961">
    <property type="entry name" value="DUF3850"/>
    <property type="match status" value="1"/>
</dbReference>
<dbReference type="AlphaFoldDB" id="A0A1G2KPX7"/>
<dbReference type="SUPFAM" id="SSF88697">
    <property type="entry name" value="PUA domain-like"/>
    <property type="match status" value="1"/>
</dbReference>
<dbReference type="EMBL" id="MHQJ01000042">
    <property type="protein sequence ID" value="OHA00561.1"/>
    <property type="molecule type" value="Genomic_DNA"/>
</dbReference>
<dbReference type="Gene3D" id="2.30.130.30">
    <property type="entry name" value="Hypothetical protein"/>
    <property type="match status" value="1"/>
</dbReference>
<dbReference type="InterPro" id="IPR015947">
    <property type="entry name" value="PUA-like_sf"/>
</dbReference>
<name>A0A1G2KPX7_9BACT</name>
<accession>A0A1G2KPX7</accession>
<comment type="caution">
    <text evidence="2">The sequence shown here is derived from an EMBL/GenBank/DDBJ whole genome shotgun (WGS) entry which is preliminary data.</text>
</comment>
<reference evidence="2 3" key="1">
    <citation type="journal article" date="2016" name="Nat. Commun.">
        <title>Thousands of microbial genomes shed light on interconnected biogeochemical processes in an aquifer system.</title>
        <authorList>
            <person name="Anantharaman K."/>
            <person name="Brown C.T."/>
            <person name="Hug L.A."/>
            <person name="Sharon I."/>
            <person name="Castelle C.J."/>
            <person name="Probst A.J."/>
            <person name="Thomas B.C."/>
            <person name="Singh A."/>
            <person name="Wilkins M.J."/>
            <person name="Karaoz U."/>
            <person name="Brodie E.L."/>
            <person name="Williams K.H."/>
            <person name="Hubbard S.S."/>
            <person name="Banfield J.F."/>
        </authorList>
    </citation>
    <scope>NUCLEOTIDE SEQUENCE [LARGE SCALE GENOMIC DNA]</scope>
</reference>
<sequence length="87" mass="10424">MKIIEKKTWPEYFRKVKARKKNVEFRLADFPISAGDSLILREWDPKTKQYTGRSLKRKVKMVHKVQMLKMHTPAELKKYGIYGIELK</sequence>
<evidence type="ECO:0000313" key="3">
    <source>
        <dbReference type="Proteomes" id="UP000177362"/>
    </source>
</evidence>
<dbReference type="InterPro" id="IPR039440">
    <property type="entry name" value="DUF3850"/>
</dbReference>
<dbReference type="Proteomes" id="UP000177362">
    <property type="component" value="Unassembled WGS sequence"/>
</dbReference>
<dbReference type="STRING" id="1802271.A3C11_02795"/>
<evidence type="ECO:0000313" key="2">
    <source>
        <dbReference type="EMBL" id="OHA00561.1"/>
    </source>
</evidence>
<evidence type="ECO:0000259" key="1">
    <source>
        <dbReference type="Pfam" id="PF12961"/>
    </source>
</evidence>
<proteinExistence type="predicted"/>
<protein>
    <recommendedName>
        <fullName evidence="1">DUF3850 domain-containing protein</fullName>
    </recommendedName>
</protein>
<organism evidence="2 3">
    <name type="scientific">Candidatus Sungbacteria bacterium RIFCSPHIGHO2_02_FULL_49_12</name>
    <dbReference type="NCBI Taxonomy" id="1802271"/>
    <lineage>
        <taxon>Bacteria</taxon>
        <taxon>Candidatus Sungiibacteriota</taxon>
    </lineage>
</organism>
<feature type="domain" description="DUF3850" evidence="1">
    <location>
        <begin position="7"/>
        <end position="65"/>
    </location>
</feature>
<gene>
    <name evidence="2" type="ORF">A3C11_02795</name>
</gene>